<dbReference type="GO" id="GO:0034464">
    <property type="term" value="C:BBSome"/>
    <property type="evidence" value="ECO:0007669"/>
    <property type="project" value="InterPro"/>
</dbReference>
<feature type="domain" description="PTHB1 platform" evidence="4">
    <location>
        <begin position="515"/>
        <end position="618"/>
    </location>
</feature>
<dbReference type="AlphaFoldDB" id="A0A6J2YCV6"/>
<dbReference type="InParanoid" id="A0A6J2YCV6"/>
<dbReference type="InterPro" id="IPR055364">
    <property type="entry name" value="PTHB1_CtH_dom"/>
</dbReference>
<evidence type="ECO:0000256" key="2">
    <source>
        <dbReference type="SAM" id="MobiDB-lite"/>
    </source>
</evidence>
<feature type="coiled-coil region" evidence="1">
    <location>
        <begin position="365"/>
        <end position="392"/>
    </location>
</feature>
<dbReference type="Pfam" id="PF23339">
    <property type="entry name" value="PTHB1_CtH"/>
    <property type="match status" value="1"/>
</dbReference>
<proteinExistence type="predicted"/>
<dbReference type="PANTHER" id="PTHR20991">
    <property type="entry name" value="PARATHYROID HORMONE-RESPONSIVE B1 GENE"/>
    <property type="match status" value="1"/>
</dbReference>
<feature type="domain" description="PTHB1 N-terminal" evidence="3">
    <location>
        <begin position="1"/>
        <end position="357"/>
    </location>
</feature>
<dbReference type="RefSeq" id="XP_030761014.1">
    <property type="nucleotide sequence ID" value="XM_030905154.1"/>
</dbReference>
<dbReference type="InterPro" id="IPR026511">
    <property type="entry name" value="PTHB1"/>
</dbReference>
<dbReference type="PANTHER" id="PTHR20991:SF0">
    <property type="entry name" value="PROTEIN PTHB1"/>
    <property type="match status" value="1"/>
</dbReference>
<keyword evidence="1" id="KW-0175">Coiled coil</keyword>
<feature type="region of interest" description="Disordered" evidence="2">
    <location>
        <begin position="851"/>
        <end position="875"/>
    </location>
</feature>
<dbReference type="Pfam" id="PF23338">
    <property type="entry name" value="PTHB1_hp"/>
    <property type="match status" value="1"/>
</dbReference>
<evidence type="ECO:0000259" key="4">
    <source>
        <dbReference type="Pfam" id="PF23337"/>
    </source>
</evidence>
<dbReference type="Pfam" id="PF14727">
    <property type="entry name" value="PHTB1_N"/>
    <property type="match status" value="1"/>
</dbReference>
<evidence type="ECO:0000256" key="1">
    <source>
        <dbReference type="SAM" id="Coils"/>
    </source>
</evidence>
<sequence>MSLFKLRHFWSTTSEDDEYFDQNSLLVTKLNSDFDYIVTASQSGVLRIFNPLSENTDDGQLGEYHPNDVVVERIFDLPILQIGSGRLVSGNQVTHLAILHPLLLSVYTLIIKAGKTSHGNQSYLELVYEHKLRRSAYNLVIGPFGSSQNRDFICVQSLDGLLTFFEQESQVSYVALTDFLMPCPISYIAKTDSFVTCSSDWHIVCYKYKSLSEASDESVDPIYSKPKVVPDWTYNLGESIIDLTVINDIINKEAWLTILGEKNLYSLNHRGSLRFMKRLDYPPVCFRCYILDSYLFTLIVSEINMLLIYQGTTLKWSAHLDFLPVTIHRAFLKPMKGTLVLLSEEGRLECAYLGTEPCLFVAPPLNVQELDYEKLEKELLELEDVIRTTNNNDVAVQTNIEKELQLNLTVNESIEICVYEHNMKNAANNYMCCVTIDIVPQVSIQEAQLALLVQRPLKIVPNSMFYSNLSEKTSITCYVFPDESTEVPTLALEVKLSVISSLGVPRALSRTTFLPMSLIMEPSIPEKENTHKITLSTSEAPIALPTLFSEYTHEGTSANSIAFKSPAGKTGTILLGKSSERYRLQAESLTTLSLLVEQLVSRLKKYYSQNETYRVSFSSSLPAGEIFEYSQKHFLVKQEVNSLQNKISQLSSQYRLIQKRLIAKYRAKNPSSLKSLELLLDDTYTDILEATEQLENEMDNLSKAQIDLSCVVHLVKQLIGMMEIGSGLMEMINSTFCTRVYDLETQSWEDVTDTSLCYLLRTALAKTDKDKLRVAHTSFEEVKDMSKFEKHLSQVFERIQKKQSLKEEDETEDDVPANENTNPDTSKEDFHLDKPIGSQFGVSSTRLLSARKSLSRRRHKNGTDTDEAVTTVAKV</sequence>
<feature type="domain" description="PTHB1 hairpin" evidence="5">
    <location>
        <begin position="620"/>
        <end position="722"/>
    </location>
</feature>
<feature type="compositionally biased region" description="Acidic residues" evidence="2">
    <location>
        <begin position="807"/>
        <end position="816"/>
    </location>
</feature>
<dbReference type="CTD" id="27241"/>
<accession>A0A6J2YCV6</accession>
<dbReference type="OrthoDB" id="10262646at2759"/>
<dbReference type="GO" id="GO:0016020">
    <property type="term" value="C:membrane"/>
    <property type="evidence" value="ECO:0007669"/>
    <property type="project" value="TreeGrafter"/>
</dbReference>
<feature type="region of interest" description="Disordered" evidence="2">
    <location>
        <begin position="801"/>
        <end position="838"/>
    </location>
</feature>
<reference evidence="8" key="1">
    <citation type="submission" date="2025-08" db="UniProtKB">
        <authorList>
            <consortium name="RefSeq"/>
        </authorList>
    </citation>
    <scope>IDENTIFICATION</scope>
    <source>
        <tissue evidence="8">Gonads</tissue>
    </source>
</reference>
<keyword evidence="7" id="KW-1185">Reference proteome</keyword>
<dbReference type="InterPro" id="IPR055363">
    <property type="entry name" value="PTHB1_hp_dom"/>
</dbReference>
<dbReference type="FunCoup" id="A0A6J2YCV6">
    <property type="interactions" value="103"/>
</dbReference>
<dbReference type="InterPro" id="IPR055362">
    <property type="entry name" value="PTHB1_pf_dom"/>
</dbReference>
<name>A0A6J2YCV6_SITOR</name>
<evidence type="ECO:0000313" key="7">
    <source>
        <dbReference type="Proteomes" id="UP000504635"/>
    </source>
</evidence>
<gene>
    <name evidence="8" type="primary">LOC115886097</name>
</gene>
<dbReference type="Pfam" id="PF23337">
    <property type="entry name" value="PTHB1_pf"/>
    <property type="match status" value="1"/>
</dbReference>
<dbReference type="KEGG" id="soy:115886097"/>
<protein>
    <submittedName>
        <fullName evidence="8">Protein PTHB1 isoform X1</fullName>
    </submittedName>
</protein>
<dbReference type="GO" id="GO:0060271">
    <property type="term" value="P:cilium assembly"/>
    <property type="evidence" value="ECO:0007669"/>
    <property type="project" value="TreeGrafter"/>
</dbReference>
<organism evidence="7 8">
    <name type="scientific">Sitophilus oryzae</name>
    <name type="common">Rice weevil</name>
    <name type="synonym">Curculio oryzae</name>
    <dbReference type="NCBI Taxonomy" id="7048"/>
    <lineage>
        <taxon>Eukaryota</taxon>
        <taxon>Metazoa</taxon>
        <taxon>Ecdysozoa</taxon>
        <taxon>Arthropoda</taxon>
        <taxon>Hexapoda</taxon>
        <taxon>Insecta</taxon>
        <taxon>Pterygota</taxon>
        <taxon>Neoptera</taxon>
        <taxon>Endopterygota</taxon>
        <taxon>Coleoptera</taxon>
        <taxon>Polyphaga</taxon>
        <taxon>Cucujiformia</taxon>
        <taxon>Curculionidae</taxon>
        <taxon>Dryophthorinae</taxon>
        <taxon>Sitophilus</taxon>
    </lineage>
</organism>
<feature type="compositionally biased region" description="Basic and acidic residues" evidence="2">
    <location>
        <begin position="825"/>
        <end position="834"/>
    </location>
</feature>
<dbReference type="GeneID" id="115886097"/>
<dbReference type="Proteomes" id="UP000504635">
    <property type="component" value="Unplaced"/>
</dbReference>
<evidence type="ECO:0000259" key="5">
    <source>
        <dbReference type="Pfam" id="PF23338"/>
    </source>
</evidence>
<evidence type="ECO:0000259" key="6">
    <source>
        <dbReference type="Pfam" id="PF23339"/>
    </source>
</evidence>
<feature type="domain" description="PTHB1 C-terminal helix bundle" evidence="6">
    <location>
        <begin position="729"/>
        <end position="799"/>
    </location>
</feature>
<dbReference type="InterPro" id="IPR028073">
    <property type="entry name" value="PHTB1_N_dom"/>
</dbReference>
<evidence type="ECO:0000313" key="8">
    <source>
        <dbReference type="RefSeq" id="XP_030761014.1"/>
    </source>
</evidence>
<evidence type="ECO:0000259" key="3">
    <source>
        <dbReference type="Pfam" id="PF14727"/>
    </source>
</evidence>